<dbReference type="RefSeq" id="WP_164031351.1">
    <property type="nucleotide sequence ID" value="NZ_JAABOQ010000003.1"/>
</dbReference>
<evidence type="ECO:0008006" key="4">
    <source>
        <dbReference type="Google" id="ProtNLM"/>
    </source>
</evidence>
<protein>
    <recommendedName>
        <fullName evidence="4">DUF4190 domain-containing protein</fullName>
    </recommendedName>
</protein>
<organism evidence="2 3">
    <name type="scientific">Spongiivirga citrea</name>
    <dbReference type="NCBI Taxonomy" id="1481457"/>
    <lineage>
        <taxon>Bacteria</taxon>
        <taxon>Pseudomonadati</taxon>
        <taxon>Bacteroidota</taxon>
        <taxon>Flavobacteriia</taxon>
        <taxon>Flavobacteriales</taxon>
        <taxon>Flavobacteriaceae</taxon>
        <taxon>Spongiivirga</taxon>
    </lineage>
</organism>
<dbReference type="EMBL" id="JAABOQ010000003">
    <property type="protein sequence ID" value="NER17152.1"/>
    <property type="molecule type" value="Genomic_DNA"/>
</dbReference>
<dbReference type="AlphaFoldDB" id="A0A6M0CI00"/>
<dbReference type="Proteomes" id="UP000474296">
    <property type="component" value="Unassembled WGS sequence"/>
</dbReference>
<feature type="transmembrane region" description="Helical" evidence="1">
    <location>
        <begin position="12"/>
        <end position="45"/>
    </location>
</feature>
<sequence>MQKLPADPTSLVLGIIAIVVSITGCCCSPLFILPMALSIIGLVMANKSLKEFHQNPDAYSPASKSNVNIARVLNIVGLVISFLLLAYLIVRLIWFGSILNDSSIWDEIQKNRDNYENYEYDENDWEYEEDQDSIQQQSDTLVIDKIELEETEIPEN</sequence>
<evidence type="ECO:0000313" key="2">
    <source>
        <dbReference type="EMBL" id="NER17152.1"/>
    </source>
</evidence>
<keyword evidence="1" id="KW-0812">Transmembrane</keyword>
<feature type="transmembrane region" description="Helical" evidence="1">
    <location>
        <begin position="72"/>
        <end position="94"/>
    </location>
</feature>
<gene>
    <name evidence="2" type="ORF">GWK10_08015</name>
</gene>
<evidence type="ECO:0000313" key="3">
    <source>
        <dbReference type="Proteomes" id="UP000474296"/>
    </source>
</evidence>
<name>A0A6M0CI00_9FLAO</name>
<keyword evidence="3" id="KW-1185">Reference proteome</keyword>
<dbReference type="PROSITE" id="PS51257">
    <property type="entry name" value="PROKAR_LIPOPROTEIN"/>
    <property type="match status" value="1"/>
</dbReference>
<accession>A0A6M0CI00</accession>
<reference evidence="2 3" key="1">
    <citation type="submission" date="2020-01" db="EMBL/GenBank/DDBJ databases">
        <title>Spongiivirga citrea KCTC 32990T.</title>
        <authorList>
            <person name="Wang G."/>
        </authorList>
    </citation>
    <scope>NUCLEOTIDE SEQUENCE [LARGE SCALE GENOMIC DNA]</scope>
    <source>
        <strain evidence="2 3">KCTC 32990</strain>
    </source>
</reference>
<dbReference type="NCBIfam" id="NF040945">
    <property type="entry name" value="CCC_membrane"/>
    <property type="match status" value="1"/>
</dbReference>
<keyword evidence="1" id="KW-0472">Membrane</keyword>
<keyword evidence="1" id="KW-1133">Transmembrane helix</keyword>
<evidence type="ECO:0000256" key="1">
    <source>
        <dbReference type="SAM" id="Phobius"/>
    </source>
</evidence>
<comment type="caution">
    <text evidence="2">The sequence shown here is derived from an EMBL/GenBank/DDBJ whole genome shotgun (WGS) entry which is preliminary data.</text>
</comment>
<proteinExistence type="predicted"/>